<dbReference type="Pfam" id="PF08843">
    <property type="entry name" value="AbiEii"/>
    <property type="match status" value="1"/>
</dbReference>
<dbReference type="InterPro" id="IPR014942">
    <property type="entry name" value="AbiEii"/>
</dbReference>
<sequence length="262" mass="31161">MVKYNDVIRLKEKLGVPEETVEKDYLIELLLSYISNNRFFKNHLIFRGGTALKKIFFPDFRHSEDLDFIVKPGADLISFRHHLNKIVDEINEEWPVALSMGEIIYPQEGHLQLFISYNIVPEIRVIKKLKLDFVKDSAILESRLRKILFTFKDFVNLVRYLNVYNLESIAAEKILRIIDVVDEPRDLWDLRYLLKSKLNSELIRKAFREKVGYDINYVDLIRAIKKPNYEHLWQVRLKSQIPSLPEYCVVVDELESLIKRFF</sequence>
<accession>A0A660SGW3</accession>
<dbReference type="Proteomes" id="UP000268469">
    <property type="component" value="Unassembled WGS sequence"/>
</dbReference>
<protein>
    <recommendedName>
        <fullName evidence="3">Nucleotidyl transferase AbiEii/AbiGii toxin family protein</fullName>
    </recommendedName>
</protein>
<evidence type="ECO:0000313" key="2">
    <source>
        <dbReference type="Proteomes" id="UP000268469"/>
    </source>
</evidence>
<comment type="caution">
    <text evidence="1">The sequence shown here is derived from an EMBL/GenBank/DDBJ whole genome shotgun (WGS) entry which is preliminary data.</text>
</comment>
<dbReference type="Gene3D" id="3.10.450.620">
    <property type="entry name" value="JHP933, nucleotidyltransferase-like core domain"/>
    <property type="match status" value="1"/>
</dbReference>
<evidence type="ECO:0000313" key="1">
    <source>
        <dbReference type="EMBL" id="RKX69812.1"/>
    </source>
</evidence>
<reference evidence="1 2" key="1">
    <citation type="submission" date="2018-06" db="EMBL/GenBank/DDBJ databases">
        <title>Extensive metabolic versatility and redundancy in microbially diverse, dynamic hydrothermal sediments.</title>
        <authorList>
            <person name="Dombrowski N."/>
            <person name="Teske A."/>
            <person name="Baker B.J."/>
        </authorList>
    </citation>
    <scope>NUCLEOTIDE SEQUENCE [LARGE SCALE GENOMIC DNA]</scope>
    <source>
        <strain evidence="1">B36_G15</strain>
    </source>
</reference>
<name>A0A660SGW3_UNCW3</name>
<dbReference type="EMBL" id="QNBE01000065">
    <property type="protein sequence ID" value="RKX69812.1"/>
    <property type="molecule type" value="Genomic_DNA"/>
</dbReference>
<evidence type="ECO:0008006" key="3">
    <source>
        <dbReference type="Google" id="ProtNLM"/>
    </source>
</evidence>
<gene>
    <name evidence="1" type="ORF">DRP53_07085</name>
</gene>
<proteinExistence type="predicted"/>
<dbReference type="AlphaFoldDB" id="A0A660SGW3"/>
<organism evidence="1 2">
    <name type="scientific">candidate division WOR-3 bacterium</name>
    <dbReference type="NCBI Taxonomy" id="2052148"/>
    <lineage>
        <taxon>Bacteria</taxon>
        <taxon>Bacteria division WOR-3</taxon>
    </lineage>
</organism>